<organism evidence="3 4">
    <name type="scientific">Nocardioides bruguierae</name>
    <dbReference type="NCBI Taxonomy" id="2945102"/>
    <lineage>
        <taxon>Bacteria</taxon>
        <taxon>Bacillati</taxon>
        <taxon>Actinomycetota</taxon>
        <taxon>Actinomycetes</taxon>
        <taxon>Propionibacteriales</taxon>
        <taxon>Nocardioidaceae</taxon>
        <taxon>Nocardioides</taxon>
    </lineage>
</organism>
<name>A0A9X2D620_9ACTN</name>
<dbReference type="InterPro" id="IPR000073">
    <property type="entry name" value="AB_hydrolase_1"/>
</dbReference>
<gene>
    <name evidence="3" type="ORF">M8330_05945</name>
</gene>
<proteinExistence type="predicted"/>
<keyword evidence="4" id="KW-1185">Reference proteome</keyword>
<dbReference type="InterPro" id="IPR051321">
    <property type="entry name" value="PHA/PHB_synthase"/>
</dbReference>
<dbReference type="Gene3D" id="3.40.50.1820">
    <property type="entry name" value="alpha/beta hydrolase"/>
    <property type="match status" value="1"/>
</dbReference>
<dbReference type="PANTHER" id="PTHR36837">
    <property type="entry name" value="POLY(3-HYDROXYALKANOATE) POLYMERASE SUBUNIT PHAC"/>
    <property type="match status" value="1"/>
</dbReference>
<sequence>MDLLPSLGQLSTAATTLGRLAVRRGLADLTPQPATVLLGTDDGGVLVRHDGASPTGPAAGGAPVVLVGPPAAPGRVYDLRRGCSLVEHLLGTGRTTFLVELPEPLDPRVDLLERLPAVAACVRAAARASGIGTVHLLGWGLGGALGVLAAASQDLPLASLTTLGTPWSLDAVPLSVPARPLLDSSAGAVRLGWRVTTGVGSAVPGARAALESRLVDTVVGAPLTAASRLDDPTYLAQLEAVEALRRDASASIARAGLAEHEYAGRTYGQAYHRLLGPLVREGDTTVSPATVRVPTLAVAGATDAIVSPEAVRSLVDALTGAPEARWEIVPGGHLGQLTGRGAATGTWPVLDEWFAAHDAATPPASGRARGRRPRAATTKKAAKKTTTKTTTKATASASADRIGSNPTRRYSSSSSRDLAPGSRD</sequence>
<reference evidence="3" key="1">
    <citation type="submission" date="2022-05" db="EMBL/GenBank/DDBJ databases">
        <authorList>
            <person name="Tuo L."/>
        </authorList>
    </citation>
    <scope>NUCLEOTIDE SEQUENCE</scope>
    <source>
        <strain evidence="3">BSK12Z-4</strain>
    </source>
</reference>
<feature type="domain" description="AB hydrolase-1" evidence="2">
    <location>
        <begin position="115"/>
        <end position="339"/>
    </location>
</feature>
<feature type="region of interest" description="Disordered" evidence="1">
    <location>
        <begin position="360"/>
        <end position="424"/>
    </location>
</feature>
<dbReference type="AlphaFoldDB" id="A0A9X2D620"/>
<keyword evidence="3" id="KW-0378">Hydrolase</keyword>
<dbReference type="Proteomes" id="UP001139485">
    <property type="component" value="Unassembled WGS sequence"/>
</dbReference>
<evidence type="ECO:0000313" key="3">
    <source>
        <dbReference type="EMBL" id="MCM0619833.1"/>
    </source>
</evidence>
<dbReference type="SUPFAM" id="SSF53474">
    <property type="entry name" value="alpha/beta-Hydrolases"/>
    <property type="match status" value="1"/>
</dbReference>
<dbReference type="EMBL" id="JAMOIL010000006">
    <property type="protein sequence ID" value="MCM0619833.1"/>
    <property type="molecule type" value="Genomic_DNA"/>
</dbReference>
<dbReference type="PANTHER" id="PTHR36837:SF2">
    <property type="entry name" value="POLY(3-HYDROXYALKANOATE) POLYMERASE SUBUNIT PHAC"/>
    <property type="match status" value="1"/>
</dbReference>
<dbReference type="RefSeq" id="WP_250826582.1">
    <property type="nucleotide sequence ID" value="NZ_JAMOIL010000006.1"/>
</dbReference>
<evidence type="ECO:0000259" key="2">
    <source>
        <dbReference type="Pfam" id="PF00561"/>
    </source>
</evidence>
<feature type="compositionally biased region" description="Low complexity" evidence="1">
    <location>
        <begin position="387"/>
        <end position="399"/>
    </location>
</feature>
<protein>
    <submittedName>
        <fullName evidence="3">Alpha/beta fold hydrolase</fullName>
    </submittedName>
</protein>
<dbReference type="Pfam" id="PF00561">
    <property type="entry name" value="Abhydrolase_1"/>
    <property type="match status" value="1"/>
</dbReference>
<evidence type="ECO:0000256" key="1">
    <source>
        <dbReference type="SAM" id="MobiDB-lite"/>
    </source>
</evidence>
<evidence type="ECO:0000313" key="4">
    <source>
        <dbReference type="Proteomes" id="UP001139485"/>
    </source>
</evidence>
<comment type="caution">
    <text evidence="3">The sequence shown here is derived from an EMBL/GenBank/DDBJ whole genome shotgun (WGS) entry which is preliminary data.</text>
</comment>
<accession>A0A9X2D620</accession>
<dbReference type="InterPro" id="IPR029058">
    <property type="entry name" value="AB_hydrolase_fold"/>
</dbReference>
<dbReference type="GO" id="GO:0016787">
    <property type="term" value="F:hydrolase activity"/>
    <property type="evidence" value="ECO:0007669"/>
    <property type="project" value="UniProtKB-KW"/>
</dbReference>